<reference evidence="2 3" key="1">
    <citation type="submission" date="2022-11" db="UniProtKB">
        <authorList>
            <consortium name="WormBaseParasite"/>
        </authorList>
    </citation>
    <scope>IDENTIFICATION</scope>
</reference>
<sequence length="83" mass="9666">MIITKIKHLSYTKIRNTNNQSTFSSATSTHADDNGEEMKSEEIIKAKASFAHEMKHSLYELRCLFNERIFFSKPSLSPMWETH</sequence>
<dbReference type="Proteomes" id="UP000887569">
    <property type="component" value="Unplaced"/>
</dbReference>
<protein>
    <submittedName>
        <fullName evidence="2 3">Uncharacterized protein</fullName>
    </submittedName>
</protein>
<evidence type="ECO:0000313" key="2">
    <source>
        <dbReference type="WBParaSite" id="PgE012_g003_t04"/>
    </source>
</evidence>
<organism evidence="1 2">
    <name type="scientific">Parascaris univalens</name>
    <name type="common">Nematode worm</name>
    <dbReference type="NCBI Taxonomy" id="6257"/>
    <lineage>
        <taxon>Eukaryota</taxon>
        <taxon>Metazoa</taxon>
        <taxon>Ecdysozoa</taxon>
        <taxon>Nematoda</taxon>
        <taxon>Chromadorea</taxon>
        <taxon>Rhabditida</taxon>
        <taxon>Spirurina</taxon>
        <taxon>Ascaridomorpha</taxon>
        <taxon>Ascaridoidea</taxon>
        <taxon>Ascarididae</taxon>
        <taxon>Parascaris</taxon>
    </lineage>
</organism>
<proteinExistence type="predicted"/>
<evidence type="ECO:0000313" key="3">
    <source>
        <dbReference type="WBParaSite" id="PgE012_g003_t05"/>
    </source>
</evidence>
<dbReference type="AlphaFoldDB" id="A0A914ZX14"/>
<dbReference type="WBParaSite" id="PgE012_g003_t05">
    <property type="protein sequence ID" value="PgE012_g003_t05"/>
    <property type="gene ID" value="PgE012_g003"/>
</dbReference>
<evidence type="ECO:0000313" key="1">
    <source>
        <dbReference type="Proteomes" id="UP000887569"/>
    </source>
</evidence>
<keyword evidence="1" id="KW-1185">Reference proteome</keyword>
<dbReference type="WBParaSite" id="PgE012_g003_t04">
    <property type="protein sequence ID" value="PgE012_g003_t04"/>
    <property type="gene ID" value="PgE012_g003"/>
</dbReference>
<name>A0A914ZX14_PARUN</name>
<accession>A0A914ZX14</accession>